<dbReference type="Gene3D" id="1.10.10.10">
    <property type="entry name" value="Winged helix-like DNA-binding domain superfamily/Winged helix DNA-binding domain"/>
    <property type="match status" value="1"/>
</dbReference>
<evidence type="ECO:0000256" key="2">
    <source>
        <dbReference type="ARBA" id="ARBA00023015"/>
    </source>
</evidence>
<gene>
    <name evidence="7" type="ORF">SporoS204_06835</name>
</gene>
<dbReference type="SUPFAM" id="SSF53850">
    <property type="entry name" value="Periplasmic binding protein-like II"/>
    <property type="match status" value="1"/>
</dbReference>
<evidence type="ECO:0000313" key="7">
    <source>
        <dbReference type="EMBL" id="ARF13883.1"/>
    </source>
</evidence>
<name>A0ABN4YSW8_SPOUR</name>
<dbReference type="InterPro" id="IPR000847">
    <property type="entry name" value="LysR_HTH_N"/>
</dbReference>
<dbReference type="SUPFAM" id="SSF46785">
    <property type="entry name" value="Winged helix' DNA-binding domain"/>
    <property type="match status" value="1"/>
</dbReference>
<evidence type="ECO:0000259" key="5">
    <source>
        <dbReference type="Pfam" id="PF00126"/>
    </source>
</evidence>
<feature type="domain" description="LysR substrate-binding" evidence="6">
    <location>
        <begin position="88"/>
        <end position="289"/>
    </location>
</feature>
<dbReference type="RefSeq" id="WP_051210555.1">
    <property type="nucleotide sequence ID" value="NZ_CP015108.1"/>
</dbReference>
<protein>
    <submittedName>
        <fullName evidence="7">LysR family transcriptional regulator</fullName>
    </submittedName>
</protein>
<evidence type="ECO:0000256" key="3">
    <source>
        <dbReference type="ARBA" id="ARBA00023125"/>
    </source>
</evidence>
<keyword evidence="2" id="KW-0805">Transcription regulation</keyword>
<evidence type="ECO:0000256" key="1">
    <source>
        <dbReference type="ARBA" id="ARBA00009437"/>
    </source>
</evidence>
<keyword evidence="8" id="KW-1185">Reference proteome</keyword>
<sequence>MEIKQLHYFKEIVDQESISKAALILHIAQPPLSQQLKRLEMELGTTLIHRYRKKWELTETGHILYRYAKKSLLSMEDVKRQIEEIEKGSAGTLRIGVSSACLNLLVDYVSIYRKLFPNVKISIEKGNSEELLRKLDHKEIEVALLLRLEHSAHCDVLALKQQEYVVVCPRSWGDVFSSELVTFQDLAEHPFIMLAAMEGHSYYENILKAFQEAHTIPDIVMESKDLTTVIAMVSKGLGFSIIPRVAYAVPMEQLKIYELKQFDFRVEPVMIKTKGERVSKATSHFWELVDSIRTDITHDWQ</sequence>
<dbReference type="PRINTS" id="PR00039">
    <property type="entry name" value="HTHLYSR"/>
</dbReference>
<dbReference type="Pfam" id="PF00126">
    <property type="entry name" value="HTH_1"/>
    <property type="match status" value="1"/>
</dbReference>
<dbReference type="EMBL" id="CP015108">
    <property type="protein sequence ID" value="ARF13883.1"/>
    <property type="molecule type" value="Genomic_DNA"/>
</dbReference>
<dbReference type="Gene3D" id="3.40.190.290">
    <property type="match status" value="1"/>
</dbReference>
<comment type="similarity">
    <text evidence="1">Belongs to the LysR transcriptional regulatory family.</text>
</comment>
<evidence type="ECO:0000259" key="6">
    <source>
        <dbReference type="Pfam" id="PF03466"/>
    </source>
</evidence>
<keyword evidence="4" id="KW-0804">Transcription</keyword>
<dbReference type="PANTHER" id="PTHR30419:SF28">
    <property type="entry name" value="HTH-TYPE TRANSCRIPTIONAL REGULATOR BSDA"/>
    <property type="match status" value="1"/>
</dbReference>
<dbReference type="Proteomes" id="UP000192486">
    <property type="component" value="Chromosome"/>
</dbReference>
<evidence type="ECO:0000256" key="4">
    <source>
        <dbReference type="ARBA" id="ARBA00023163"/>
    </source>
</evidence>
<dbReference type="InterPro" id="IPR036390">
    <property type="entry name" value="WH_DNA-bd_sf"/>
</dbReference>
<dbReference type="InterPro" id="IPR036388">
    <property type="entry name" value="WH-like_DNA-bd_sf"/>
</dbReference>
<organism evidence="7 8">
    <name type="scientific">Sporosarcina ureae</name>
    <dbReference type="NCBI Taxonomy" id="1571"/>
    <lineage>
        <taxon>Bacteria</taxon>
        <taxon>Bacillati</taxon>
        <taxon>Bacillota</taxon>
        <taxon>Bacilli</taxon>
        <taxon>Bacillales</taxon>
        <taxon>Caryophanaceae</taxon>
        <taxon>Sporosarcina</taxon>
    </lineage>
</organism>
<proteinExistence type="inferred from homology"/>
<evidence type="ECO:0000313" key="8">
    <source>
        <dbReference type="Proteomes" id="UP000192486"/>
    </source>
</evidence>
<dbReference type="PANTHER" id="PTHR30419">
    <property type="entry name" value="HTH-TYPE TRANSCRIPTIONAL REGULATOR YBHD"/>
    <property type="match status" value="1"/>
</dbReference>
<dbReference type="InterPro" id="IPR050950">
    <property type="entry name" value="HTH-type_LysR_regulators"/>
</dbReference>
<accession>A0ABN4YSW8</accession>
<dbReference type="Pfam" id="PF03466">
    <property type="entry name" value="LysR_substrate"/>
    <property type="match status" value="1"/>
</dbReference>
<dbReference type="CDD" id="cd05466">
    <property type="entry name" value="PBP2_LTTR_substrate"/>
    <property type="match status" value="1"/>
</dbReference>
<keyword evidence="3" id="KW-0238">DNA-binding</keyword>
<dbReference type="InterPro" id="IPR005119">
    <property type="entry name" value="LysR_subst-bd"/>
</dbReference>
<reference evidence="7 8" key="1">
    <citation type="submission" date="2016-04" db="EMBL/GenBank/DDBJ databases">
        <title>Comparative Genomics and Epigenetics of Sporosarcina ureae.</title>
        <authorList>
            <person name="Oliver A.S."/>
            <person name="Cooper K.K."/>
        </authorList>
    </citation>
    <scope>NUCLEOTIDE SEQUENCE [LARGE SCALE GENOMIC DNA]</scope>
    <source>
        <strain evidence="7 8">S204</strain>
    </source>
</reference>
<feature type="domain" description="HTH lysR-type" evidence="5">
    <location>
        <begin position="3"/>
        <end position="61"/>
    </location>
</feature>